<name>A0A3M7SG70_BRAPC</name>
<dbReference type="Proteomes" id="UP000276133">
    <property type="component" value="Unassembled WGS sequence"/>
</dbReference>
<dbReference type="EMBL" id="REGN01001418">
    <property type="protein sequence ID" value="RNA34771.1"/>
    <property type="molecule type" value="Genomic_DNA"/>
</dbReference>
<evidence type="ECO:0000313" key="1">
    <source>
        <dbReference type="EMBL" id="RNA34771.1"/>
    </source>
</evidence>
<comment type="caution">
    <text evidence="1">The sequence shown here is derived from an EMBL/GenBank/DDBJ whole genome shotgun (WGS) entry which is preliminary data.</text>
</comment>
<accession>A0A3M7SG70</accession>
<keyword evidence="2" id="KW-1185">Reference proteome</keyword>
<dbReference type="AlphaFoldDB" id="A0A3M7SG70"/>
<protein>
    <submittedName>
        <fullName evidence="1">Uncharacterized protein</fullName>
    </submittedName>
</protein>
<sequence>MKRKKYFRFFCQNTIKMIFDVIEYQTFGDIKLDCFVSVCFRNKVESEWENLKCKRIKFSECNMVLQSKLHQLSMSIKLCNFNLADWKIFSKFNNILFERKIYCRLGVNLAVASSCIQGTNFKLLEKNNFGKNPAFVGMAVVFVTLTKYKN</sequence>
<gene>
    <name evidence="1" type="ORF">BpHYR1_045513</name>
</gene>
<reference evidence="1 2" key="1">
    <citation type="journal article" date="2018" name="Sci. Rep.">
        <title>Genomic signatures of local adaptation to the degree of environmental predictability in rotifers.</title>
        <authorList>
            <person name="Franch-Gras L."/>
            <person name="Hahn C."/>
            <person name="Garcia-Roger E.M."/>
            <person name="Carmona M.J."/>
            <person name="Serra M."/>
            <person name="Gomez A."/>
        </authorList>
    </citation>
    <scope>NUCLEOTIDE SEQUENCE [LARGE SCALE GENOMIC DNA]</scope>
    <source>
        <strain evidence="1">HYR1</strain>
    </source>
</reference>
<organism evidence="1 2">
    <name type="scientific">Brachionus plicatilis</name>
    <name type="common">Marine rotifer</name>
    <name type="synonym">Brachionus muelleri</name>
    <dbReference type="NCBI Taxonomy" id="10195"/>
    <lineage>
        <taxon>Eukaryota</taxon>
        <taxon>Metazoa</taxon>
        <taxon>Spiralia</taxon>
        <taxon>Gnathifera</taxon>
        <taxon>Rotifera</taxon>
        <taxon>Eurotatoria</taxon>
        <taxon>Monogononta</taxon>
        <taxon>Pseudotrocha</taxon>
        <taxon>Ploima</taxon>
        <taxon>Brachionidae</taxon>
        <taxon>Brachionus</taxon>
    </lineage>
</organism>
<proteinExistence type="predicted"/>
<evidence type="ECO:0000313" key="2">
    <source>
        <dbReference type="Proteomes" id="UP000276133"/>
    </source>
</evidence>